<dbReference type="KEGG" id="nia:A8C56_10420"/>
<protein>
    <submittedName>
        <fullName evidence="1">Uncharacterized protein</fullName>
    </submittedName>
</protein>
<reference evidence="1 2" key="1">
    <citation type="submission" date="2016-05" db="EMBL/GenBank/DDBJ databases">
        <title>Niabella ginsenosidivorans BS26 whole genome sequencing.</title>
        <authorList>
            <person name="Im W.T."/>
            <person name="Siddiqi M.Z."/>
        </authorList>
    </citation>
    <scope>NUCLEOTIDE SEQUENCE [LARGE SCALE GENOMIC DNA]</scope>
    <source>
        <strain evidence="1 2">BS26</strain>
    </source>
</reference>
<dbReference type="STRING" id="1176587.A8C56_10420"/>
<sequence>MPQNFSPMVNSKGNEWAPLTDPKGIYLYFAIDRYGGCGKQEFFKIKTDRIKNSRPEHPGSIMNPADDDFDAALLPEGILVFTSTRGDHKTAQHYYFKEKRTLSPVKLPGWTDQ</sequence>
<accession>A0A1A9I1E8</accession>
<evidence type="ECO:0000313" key="2">
    <source>
        <dbReference type="Proteomes" id="UP000077667"/>
    </source>
</evidence>
<evidence type="ECO:0000313" key="1">
    <source>
        <dbReference type="EMBL" id="ANH81343.1"/>
    </source>
</evidence>
<keyword evidence="2" id="KW-1185">Reference proteome</keyword>
<name>A0A1A9I1E8_9BACT</name>
<gene>
    <name evidence="1" type="ORF">A8C56_10420</name>
</gene>
<proteinExistence type="predicted"/>
<dbReference type="AlphaFoldDB" id="A0A1A9I1E8"/>
<dbReference type="EMBL" id="CP015772">
    <property type="protein sequence ID" value="ANH81343.1"/>
    <property type="molecule type" value="Genomic_DNA"/>
</dbReference>
<organism evidence="1 2">
    <name type="scientific">Niabella ginsenosidivorans</name>
    <dbReference type="NCBI Taxonomy" id="1176587"/>
    <lineage>
        <taxon>Bacteria</taxon>
        <taxon>Pseudomonadati</taxon>
        <taxon>Bacteroidota</taxon>
        <taxon>Chitinophagia</taxon>
        <taxon>Chitinophagales</taxon>
        <taxon>Chitinophagaceae</taxon>
        <taxon>Niabella</taxon>
    </lineage>
</organism>
<dbReference type="Proteomes" id="UP000077667">
    <property type="component" value="Chromosome"/>
</dbReference>